<sequence>MSSLHCEGLRRRGGRVAGPGRWGGRSGSVRRCGWGVGRGPWRVVRPAALHFLHRLLDPGSRRSWDGPVAEGAGPPGYTEQLAAARRRSGADESVLTGEGRVAGRRLAFAVGEFAFLGGSVGQEATRRLVAAIRRATRERLPLFAAPASGGTRMQEGTAAFVGMTAVAAALTEHRAAHLPYLVHLRHPCTGGVLASWGSLGQITTAEPGALIGFLGPRVHEALHGEPFPAGVQRAENLHRVGIVDAVLPPDLLRDRLARTLALLASPGPYCLADRPPDRDSPTGHPPDPDRTTDHPADRSPHCAVRHRGHGTAGPEAHRAPAPAAVATDPWESVLRTRAASWPSVHDLLASAAEFVELHGTGEGERDDAVVLGLARFADRSCVVAGHDRRAPRTVGPAGLRTARRGVRLAAEWRLPLVTVVDTAGAELSPSAEEGALAGEIARCLTDLSALRVPRVGLLLGQGAGGAALALFVADRVIAAEHAWLAPLPPEGASAVVHRDTAHAARIAADQGITAPELHRRGLVHRLVPDGADLAARLAEAVAEELRGL</sequence>
<evidence type="ECO:0000259" key="19">
    <source>
        <dbReference type="PROSITE" id="PS50980"/>
    </source>
</evidence>
<dbReference type="GO" id="GO:0009317">
    <property type="term" value="C:acetyl-CoA carboxylase complex"/>
    <property type="evidence" value="ECO:0007669"/>
    <property type="project" value="InterPro"/>
</dbReference>
<dbReference type="EMBL" id="JACMHY010000002">
    <property type="protein sequence ID" value="MBC2864697.1"/>
    <property type="molecule type" value="Genomic_DNA"/>
</dbReference>
<comment type="cofactor">
    <cofactor evidence="1">
        <name>Zn(2+)</name>
        <dbReference type="ChEBI" id="CHEBI:29105"/>
    </cofactor>
</comment>
<evidence type="ECO:0000256" key="6">
    <source>
        <dbReference type="ARBA" id="ARBA00011883"/>
    </source>
</evidence>
<dbReference type="GO" id="GO:0006633">
    <property type="term" value="P:fatty acid biosynthetic process"/>
    <property type="evidence" value="ECO:0007669"/>
    <property type="project" value="UniProtKB-KW"/>
</dbReference>
<evidence type="ECO:0000256" key="2">
    <source>
        <dbReference type="ARBA" id="ARBA00004496"/>
    </source>
</evidence>
<dbReference type="AlphaFoldDB" id="A0A7X1LPP8"/>
<evidence type="ECO:0000256" key="1">
    <source>
        <dbReference type="ARBA" id="ARBA00001947"/>
    </source>
</evidence>
<feature type="domain" description="CoA carboxyltransferase C-terminal" evidence="20">
    <location>
        <begin position="318"/>
        <end position="547"/>
    </location>
</feature>
<dbReference type="Pfam" id="PF03255">
    <property type="entry name" value="ACCA"/>
    <property type="match status" value="1"/>
</dbReference>
<dbReference type="InterPro" id="IPR029045">
    <property type="entry name" value="ClpP/crotonase-like_dom_sf"/>
</dbReference>
<dbReference type="PANTHER" id="PTHR42995">
    <property type="entry name" value="ACETYL-COENZYME A CARBOXYLASE CARBOXYL TRANSFERASE SUBUNIT BETA, CHLOROPLASTIC"/>
    <property type="match status" value="1"/>
</dbReference>
<evidence type="ECO:0000256" key="13">
    <source>
        <dbReference type="ARBA" id="ARBA00022840"/>
    </source>
</evidence>
<dbReference type="Gene3D" id="3.90.226.10">
    <property type="entry name" value="2-enoyl-CoA Hydratase, Chain A, domain 1"/>
    <property type="match status" value="2"/>
</dbReference>
<dbReference type="Proteomes" id="UP000517694">
    <property type="component" value="Unassembled WGS sequence"/>
</dbReference>
<dbReference type="GO" id="GO:0003989">
    <property type="term" value="F:acetyl-CoA carboxylase activity"/>
    <property type="evidence" value="ECO:0007669"/>
    <property type="project" value="InterPro"/>
</dbReference>
<dbReference type="PROSITE" id="PS50989">
    <property type="entry name" value="COA_CT_CTER"/>
    <property type="match status" value="1"/>
</dbReference>
<evidence type="ECO:0000256" key="16">
    <source>
        <dbReference type="ARBA" id="ARBA00025280"/>
    </source>
</evidence>
<evidence type="ECO:0000256" key="12">
    <source>
        <dbReference type="ARBA" id="ARBA00022832"/>
    </source>
</evidence>
<evidence type="ECO:0000256" key="7">
    <source>
        <dbReference type="ARBA" id="ARBA00018312"/>
    </source>
</evidence>
<evidence type="ECO:0000256" key="9">
    <source>
        <dbReference type="ARBA" id="ARBA00022679"/>
    </source>
</evidence>
<dbReference type="Pfam" id="PF01039">
    <property type="entry name" value="Carboxyl_trans"/>
    <property type="match status" value="1"/>
</dbReference>
<dbReference type="SUPFAM" id="SSF52096">
    <property type="entry name" value="ClpP/crotonase"/>
    <property type="match status" value="2"/>
</dbReference>
<dbReference type="GO" id="GO:0016743">
    <property type="term" value="F:carboxyl- or carbamoyltransferase activity"/>
    <property type="evidence" value="ECO:0007669"/>
    <property type="project" value="InterPro"/>
</dbReference>
<keyword evidence="8" id="KW-0444">Lipid biosynthesis</keyword>
<keyword evidence="11" id="KW-0479">Metal-binding</keyword>
<comment type="similarity">
    <text evidence="3">In the C-terminal section; belongs to the AccA family.</text>
</comment>
<evidence type="ECO:0000256" key="18">
    <source>
        <dbReference type="SAM" id="MobiDB-lite"/>
    </source>
</evidence>
<dbReference type="GO" id="GO:0008270">
    <property type="term" value="F:zinc ion binding"/>
    <property type="evidence" value="ECO:0007669"/>
    <property type="project" value="UniProtKB-KW"/>
</dbReference>
<proteinExistence type="inferred from homology"/>
<dbReference type="InterPro" id="IPR001095">
    <property type="entry name" value="Acetyl_CoA_COase_a_su"/>
</dbReference>
<comment type="similarity">
    <text evidence="4">In the N-terminal section; belongs to the AccD/PCCB family.</text>
</comment>
<evidence type="ECO:0000256" key="11">
    <source>
        <dbReference type="ARBA" id="ARBA00022771"/>
    </source>
</evidence>
<keyword evidence="15" id="KW-0275">Fatty acid biosynthesis</keyword>
<evidence type="ECO:0000256" key="10">
    <source>
        <dbReference type="ARBA" id="ARBA00022741"/>
    </source>
</evidence>
<feature type="compositionally biased region" description="Basic and acidic residues" evidence="18">
    <location>
        <begin position="274"/>
        <end position="300"/>
    </location>
</feature>
<gene>
    <name evidence="21" type="ORF">H1R13_06725</name>
</gene>
<keyword evidence="11" id="KW-0863">Zinc-finger</keyword>
<dbReference type="PANTHER" id="PTHR42995:SF5">
    <property type="entry name" value="ACETYL-COENZYME A CARBOXYLASE CARBOXYL TRANSFERASE SUBUNIT BETA, CHLOROPLASTIC"/>
    <property type="match status" value="1"/>
</dbReference>
<keyword evidence="10" id="KW-0547">Nucleotide-binding</keyword>
<protein>
    <recommendedName>
        <fullName evidence="7">Acetyl-coenzyme A carboxylase carboxyl transferase subunits beta/alpha</fullName>
        <ecNumber evidence="6">2.1.3.15</ecNumber>
    </recommendedName>
</protein>
<comment type="subcellular location">
    <subcellularLocation>
        <location evidence="2">Cytoplasm</location>
    </subcellularLocation>
</comment>
<keyword evidence="22" id="KW-1185">Reference proteome</keyword>
<comment type="catalytic activity">
    <reaction evidence="17">
        <text>N(6)-carboxybiotinyl-L-lysyl-[protein] + acetyl-CoA = N(6)-biotinyl-L-lysyl-[protein] + malonyl-CoA</text>
        <dbReference type="Rhea" id="RHEA:54728"/>
        <dbReference type="Rhea" id="RHEA-COMP:10505"/>
        <dbReference type="Rhea" id="RHEA-COMP:10506"/>
        <dbReference type="ChEBI" id="CHEBI:57288"/>
        <dbReference type="ChEBI" id="CHEBI:57384"/>
        <dbReference type="ChEBI" id="CHEBI:83144"/>
        <dbReference type="ChEBI" id="CHEBI:83145"/>
        <dbReference type="EC" id="2.1.3.15"/>
    </reaction>
</comment>
<evidence type="ECO:0000259" key="20">
    <source>
        <dbReference type="PROSITE" id="PS50989"/>
    </source>
</evidence>
<comment type="function">
    <text evidence="16">Component of the acetyl coenzyme A carboxylase (ACC) complex. Biotin carboxylase (BC) catalyzes the carboxylation of biotin on its carrier protein (BCCP) and then the CO(2) group is transferred by the transcarboxylase to acetyl-CoA to form malonyl-CoA.</text>
</comment>
<dbReference type="InterPro" id="IPR000438">
    <property type="entry name" value="Acetyl_CoA_COase_Trfase_b_su"/>
</dbReference>
<dbReference type="EC" id="2.1.3.15" evidence="6"/>
<dbReference type="GO" id="GO:2001295">
    <property type="term" value="P:malonyl-CoA biosynthetic process"/>
    <property type="evidence" value="ECO:0007669"/>
    <property type="project" value="TreeGrafter"/>
</dbReference>
<feature type="domain" description="CoA carboxyltransferase N-terminal" evidence="19">
    <location>
        <begin position="1"/>
        <end position="278"/>
    </location>
</feature>
<feature type="compositionally biased region" description="Gly residues" evidence="18">
    <location>
        <begin position="15"/>
        <end position="26"/>
    </location>
</feature>
<organism evidence="21 22">
    <name type="scientific">Streptomyces mexicanus</name>
    <dbReference type="NCBI Taxonomy" id="178566"/>
    <lineage>
        <taxon>Bacteria</taxon>
        <taxon>Bacillati</taxon>
        <taxon>Actinomycetota</taxon>
        <taxon>Actinomycetes</taxon>
        <taxon>Kitasatosporales</taxon>
        <taxon>Streptomycetaceae</taxon>
        <taxon>Streptomyces</taxon>
    </lineage>
</organism>
<evidence type="ECO:0000256" key="3">
    <source>
        <dbReference type="ARBA" id="ARBA00006276"/>
    </source>
</evidence>
<dbReference type="PRINTS" id="PR01070">
    <property type="entry name" value="ACCCTRFRASEB"/>
</dbReference>
<reference evidence="21 22" key="1">
    <citation type="submission" date="2020-08" db="EMBL/GenBank/DDBJ databases">
        <title>Whole-Genome Sequence of French Clinical Streptomyces mexicanus Strain Q0842.</title>
        <authorList>
            <person name="Boxberger M."/>
            <person name="La Scola B."/>
        </authorList>
    </citation>
    <scope>NUCLEOTIDE SEQUENCE [LARGE SCALE GENOMIC DNA]</scope>
    <source>
        <strain evidence="21 22">Marseille-Q0842</strain>
    </source>
</reference>
<keyword evidence="12" id="KW-0276">Fatty acid metabolism</keyword>
<keyword evidence="9 21" id="KW-0808">Transferase</keyword>
<comment type="subunit">
    <text evidence="5">Acetyl-CoA carboxylase is a heterotetramer composed of biotin carboxyl carrier protein (AccB), biotin carboxylase (AccC) and two subunits of ACCase subunit beta/alpha.</text>
</comment>
<comment type="caution">
    <text evidence="21">The sequence shown here is derived from an EMBL/GenBank/DDBJ whole genome shotgun (WGS) entry which is preliminary data.</text>
</comment>
<evidence type="ECO:0000256" key="4">
    <source>
        <dbReference type="ARBA" id="ARBA00010284"/>
    </source>
</evidence>
<dbReference type="GO" id="GO:0005524">
    <property type="term" value="F:ATP binding"/>
    <property type="evidence" value="ECO:0007669"/>
    <property type="project" value="UniProtKB-KW"/>
</dbReference>
<evidence type="ECO:0000256" key="15">
    <source>
        <dbReference type="ARBA" id="ARBA00023160"/>
    </source>
</evidence>
<feature type="region of interest" description="Disordered" evidence="18">
    <location>
        <begin position="270"/>
        <end position="324"/>
    </location>
</feature>
<evidence type="ECO:0000313" key="22">
    <source>
        <dbReference type="Proteomes" id="UP000517694"/>
    </source>
</evidence>
<accession>A0A7X1LPP8</accession>
<dbReference type="InterPro" id="IPR034733">
    <property type="entry name" value="AcCoA_carboxyl_beta"/>
</dbReference>
<dbReference type="PROSITE" id="PS50980">
    <property type="entry name" value="COA_CT_NTER"/>
    <property type="match status" value="1"/>
</dbReference>
<feature type="region of interest" description="Disordered" evidence="18">
    <location>
        <begin position="1"/>
        <end position="26"/>
    </location>
</feature>
<evidence type="ECO:0000256" key="17">
    <source>
        <dbReference type="ARBA" id="ARBA00049152"/>
    </source>
</evidence>
<evidence type="ECO:0000256" key="5">
    <source>
        <dbReference type="ARBA" id="ARBA00011664"/>
    </source>
</evidence>
<dbReference type="InterPro" id="IPR011762">
    <property type="entry name" value="COA_CT_N"/>
</dbReference>
<dbReference type="InterPro" id="IPR011763">
    <property type="entry name" value="COA_CT_C"/>
</dbReference>
<evidence type="ECO:0000256" key="8">
    <source>
        <dbReference type="ARBA" id="ARBA00022516"/>
    </source>
</evidence>
<keyword evidence="13" id="KW-0067">ATP-binding</keyword>
<evidence type="ECO:0000256" key="14">
    <source>
        <dbReference type="ARBA" id="ARBA00023098"/>
    </source>
</evidence>
<name>A0A7X1LPP8_9ACTN</name>
<evidence type="ECO:0000313" key="21">
    <source>
        <dbReference type="EMBL" id="MBC2864697.1"/>
    </source>
</evidence>
<keyword evidence="14" id="KW-0443">Lipid metabolism</keyword>
<keyword evidence="11" id="KW-0862">Zinc</keyword>